<name>A0A511Z8I7_9BACL</name>
<dbReference type="SUPFAM" id="SSF47413">
    <property type="entry name" value="lambda repressor-like DNA-binding domains"/>
    <property type="match status" value="1"/>
</dbReference>
<dbReference type="Proteomes" id="UP000321901">
    <property type="component" value="Unassembled WGS sequence"/>
</dbReference>
<dbReference type="InterPro" id="IPR001387">
    <property type="entry name" value="Cro/C1-type_HTH"/>
</dbReference>
<organism evidence="3 4">
    <name type="scientific">Sporosarcina luteola</name>
    <dbReference type="NCBI Taxonomy" id="582850"/>
    <lineage>
        <taxon>Bacteria</taxon>
        <taxon>Bacillati</taxon>
        <taxon>Bacillota</taxon>
        <taxon>Bacilli</taxon>
        <taxon>Bacillales</taxon>
        <taxon>Caryophanaceae</taxon>
        <taxon>Sporosarcina</taxon>
    </lineage>
</organism>
<dbReference type="PANTHER" id="PTHR46558">
    <property type="entry name" value="TRACRIPTIONAL REGULATORY PROTEIN-RELATED-RELATED"/>
    <property type="match status" value="1"/>
</dbReference>
<dbReference type="SMART" id="SM00530">
    <property type="entry name" value="HTH_XRE"/>
    <property type="match status" value="1"/>
</dbReference>
<dbReference type="RefSeq" id="WP_147057978.1">
    <property type="nucleotide sequence ID" value="NZ_BJYL01000026.1"/>
</dbReference>
<evidence type="ECO:0000313" key="3">
    <source>
        <dbReference type="EMBL" id="GEN83761.1"/>
    </source>
</evidence>
<gene>
    <name evidence="3" type="ORF">SLU01_20730</name>
</gene>
<accession>A0A511Z8I7</accession>
<reference evidence="3 4" key="1">
    <citation type="submission" date="2019-07" db="EMBL/GenBank/DDBJ databases">
        <title>Whole genome shotgun sequence of Sporosarcina luteola NBRC 105378.</title>
        <authorList>
            <person name="Hosoyama A."/>
            <person name="Uohara A."/>
            <person name="Ohji S."/>
            <person name="Ichikawa N."/>
        </authorList>
    </citation>
    <scope>NUCLEOTIDE SEQUENCE [LARGE SCALE GENOMIC DNA]</scope>
    <source>
        <strain evidence="3 4">NBRC 105378</strain>
    </source>
</reference>
<keyword evidence="4" id="KW-1185">Reference proteome</keyword>
<dbReference type="PANTHER" id="PTHR46558:SF4">
    <property type="entry name" value="DNA-BIDING PHAGE PROTEIN"/>
    <property type="match status" value="1"/>
</dbReference>
<dbReference type="CDD" id="cd00093">
    <property type="entry name" value="HTH_XRE"/>
    <property type="match status" value="1"/>
</dbReference>
<evidence type="ECO:0000259" key="2">
    <source>
        <dbReference type="PROSITE" id="PS50943"/>
    </source>
</evidence>
<dbReference type="PROSITE" id="PS50943">
    <property type="entry name" value="HTH_CROC1"/>
    <property type="match status" value="1"/>
</dbReference>
<keyword evidence="1" id="KW-0238">DNA-binding</keyword>
<dbReference type="EMBL" id="BJYL01000026">
    <property type="protein sequence ID" value="GEN83761.1"/>
    <property type="molecule type" value="Genomic_DNA"/>
</dbReference>
<feature type="domain" description="HTH cro/C1-type" evidence="2">
    <location>
        <begin position="15"/>
        <end position="69"/>
    </location>
</feature>
<dbReference type="OrthoDB" id="9814553at2"/>
<dbReference type="AlphaFoldDB" id="A0A511Z8I7"/>
<evidence type="ECO:0000313" key="4">
    <source>
        <dbReference type="Proteomes" id="UP000321901"/>
    </source>
</evidence>
<dbReference type="Pfam" id="PF01381">
    <property type="entry name" value="HTH_3"/>
    <property type="match status" value="1"/>
</dbReference>
<evidence type="ECO:0000256" key="1">
    <source>
        <dbReference type="ARBA" id="ARBA00023125"/>
    </source>
</evidence>
<dbReference type="Gene3D" id="1.10.260.40">
    <property type="entry name" value="lambda repressor-like DNA-binding domains"/>
    <property type="match status" value="1"/>
</dbReference>
<sequence length="126" mass="14302">MATSSNFIRLVGEHLRLVRETKGINQEDLAAKAGIARARISEIENGKGNATLGTVEKIMDALEITPVELFNFQNLSDTMDITDKKLLIDIHRSLLLERDLNEIQYVINTTREFLRTVDKKVDYGKK</sequence>
<dbReference type="GO" id="GO:0003677">
    <property type="term" value="F:DNA binding"/>
    <property type="evidence" value="ECO:0007669"/>
    <property type="project" value="UniProtKB-KW"/>
</dbReference>
<proteinExistence type="predicted"/>
<protein>
    <recommendedName>
        <fullName evidence="2">HTH cro/C1-type domain-containing protein</fullName>
    </recommendedName>
</protein>
<comment type="caution">
    <text evidence="3">The sequence shown here is derived from an EMBL/GenBank/DDBJ whole genome shotgun (WGS) entry which is preliminary data.</text>
</comment>
<dbReference type="InterPro" id="IPR010982">
    <property type="entry name" value="Lambda_DNA-bd_dom_sf"/>
</dbReference>